<proteinExistence type="predicted"/>
<dbReference type="RefSeq" id="WP_175419367.1">
    <property type="nucleotide sequence ID" value="NZ_CP034412.1"/>
</dbReference>
<evidence type="ECO:0000313" key="3">
    <source>
        <dbReference type="Proteomes" id="UP000307000"/>
    </source>
</evidence>
<feature type="region of interest" description="Disordered" evidence="1">
    <location>
        <begin position="1"/>
        <end position="55"/>
    </location>
</feature>
<keyword evidence="3" id="KW-1185">Reference proteome</keyword>
<dbReference type="Proteomes" id="UP000307000">
    <property type="component" value="Chromosome"/>
</dbReference>
<organism evidence="2 3">
    <name type="scientific">Glutamicibacter creatinolyticus</name>
    <dbReference type="NCBI Taxonomy" id="162496"/>
    <lineage>
        <taxon>Bacteria</taxon>
        <taxon>Bacillati</taxon>
        <taxon>Actinomycetota</taxon>
        <taxon>Actinomycetes</taxon>
        <taxon>Micrococcales</taxon>
        <taxon>Micrococcaceae</taxon>
        <taxon>Glutamicibacter</taxon>
    </lineage>
</organism>
<dbReference type="KEGG" id="gcr:GcLGCM259_1611"/>
<protein>
    <submittedName>
        <fullName evidence="2">Uncharacterized protein</fullName>
    </submittedName>
</protein>
<dbReference type="AlphaFoldDB" id="A0A5B7WVV4"/>
<accession>A0A5B7WVV4</accession>
<evidence type="ECO:0000313" key="2">
    <source>
        <dbReference type="EMBL" id="QCY47340.1"/>
    </source>
</evidence>
<gene>
    <name evidence="2" type="ORF">GcLGCM259_1611</name>
</gene>
<evidence type="ECO:0000256" key="1">
    <source>
        <dbReference type="SAM" id="MobiDB-lite"/>
    </source>
</evidence>
<reference evidence="2 3" key="1">
    <citation type="submission" date="2018-12" db="EMBL/GenBank/DDBJ databases">
        <title>Complete Genome Sequence of Glutamicibacter creatinolyticus strain LGCM259,isolated from an abscess of a 12-year-old mare in Italy.</title>
        <authorList>
            <person name="Santos R.G."/>
            <person name="Silva A.L."/>
            <person name="Seyffert N."/>
            <person name="Castro T.L.P."/>
            <person name="Attili A.R."/>
            <person name="Rifici C."/>
            <person name="Mazzullo G."/>
            <person name="Brenig B."/>
            <person name="Venanzi F."/>
            <person name="Azevedo V."/>
        </authorList>
    </citation>
    <scope>NUCLEOTIDE SEQUENCE [LARGE SCALE GENOMIC DNA]</scope>
    <source>
        <strain evidence="2 3">LGCM 259</strain>
    </source>
</reference>
<sequence>MANEQRKKARKEANLAADLEMIWQEESPETAASTKFADQVDGELGTRHSKSGKDS</sequence>
<dbReference type="EMBL" id="CP034412">
    <property type="protein sequence ID" value="QCY47340.1"/>
    <property type="molecule type" value="Genomic_DNA"/>
</dbReference>
<name>A0A5B7WVV4_9MICC</name>